<evidence type="ECO:0000313" key="2">
    <source>
        <dbReference type="EMBL" id="SIR02965.1"/>
    </source>
</evidence>
<proteinExistence type="predicted"/>
<organism evidence="3 5">
    <name type="scientific">Chryseobacterium indoltheticum</name>
    <dbReference type="NCBI Taxonomy" id="254"/>
    <lineage>
        <taxon>Bacteria</taxon>
        <taxon>Pseudomonadati</taxon>
        <taxon>Bacteroidota</taxon>
        <taxon>Flavobacteriia</taxon>
        <taxon>Flavobacteriales</taxon>
        <taxon>Weeksellaceae</taxon>
        <taxon>Chryseobacterium group</taxon>
        <taxon>Chryseobacterium</taxon>
    </lineage>
</organism>
<name>A0A381F9J4_9FLAO</name>
<feature type="chain" id="PRO_5016731155" description="DUF4099 domain-containing protein" evidence="1">
    <location>
        <begin position="19"/>
        <end position="286"/>
    </location>
</feature>
<feature type="signal peptide" evidence="1">
    <location>
        <begin position="1"/>
        <end position="18"/>
    </location>
</feature>
<dbReference type="GeneID" id="303673343"/>
<dbReference type="AlphaFoldDB" id="A0A381F9J4"/>
<dbReference type="EMBL" id="FTMF01000011">
    <property type="protein sequence ID" value="SIR02965.1"/>
    <property type="molecule type" value="Genomic_DNA"/>
</dbReference>
<reference evidence="2 4" key="1">
    <citation type="submission" date="2017-01" db="EMBL/GenBank/DDBJ databases">
        <authorList>
            <person name="Varghese N."/>
            <person name="Submissions S."/>
        </authorList>
    </citation>
    <scope>NUCLEOTIDE SEQUENCE [LARGE SCALE GENOMIC DNA]</scope>
    <source>
        <strain evidence="2 4">ATCC 27950</strain>
    </source>
</reference>
<protein>
    <recommendedName>
        <fullName evidence="6">DUF4099 domain-containing protein</fullName>
    </recommendedName>
</protein>
<dbReference type="OrthoDB" id="1242346at2"/>
<dbReference type="RefSeq" id="WP_076561809.1">
    <property type="nucleotide sequence ID" value="NZ_CP033929.1"/>
</dbReference>
<dbReference type="EMBL" id="UFVS01000001">
    <property type="protein sequence ID" value="SUX43259.1"/>
    <property type="molecule type" value="Genomic_DNA"/>
</dbReference>
<sequence length="286" mass="32369">MNKIIALFISLLSLNAYSQTDKNGNPVFNSLTLSEEKVDDYVLNSNYYTLANNISNRNSSVFINEQPSLDEIELAATKLPSDFFLVVKNLSPVKMIMLAEKPEKVFFIIDPATGSNEVFSTDIKGDITENRANEIIEQKFDKKAKIDGNILFFNNKKLSIISTEEIKTKVKNLISEKKLNKGEANQIKFADKALLKKIIIKETTEGGKLDFFTEIKGHENDGVQVKPGVFSTKIGIALYKWGRGNYELGVNKAEDALNIWEEIKDRKPSQREIEYITLGFNKELEK</sequence>
<evidence type="ECO:0000256" key="1">
    <source>
        <dbReference type="SAM" id="SignalP"/>
    </source>
</evidence>
<dbReference type="Proteomes" id="UP000255231">
    <property type="component" value="Unassembled WGS sequence"/>
</dbReference>
<dbReference type="Proteomes" id="UP000185725">
    <property type="component" value="Unassembled WGS sequence"/>
</dbReference>
<accession>A0A381F9J4</accession>
<evidence type="ECO:0000313" key="3">
    <source>
        <dbReference type="EMBL" id="SUX43259.1"/>
    </source>
</evidence>
<dbReference type="KEGG" id="cil:EG358_06500"/>
<reference evidence="3 5" key="2">
    <citation type="submission" date="2018-06" db="EMBL/GenBank/DDBJ databases">
        <authorList>
            <consortium name="Pathogen Informatics"/>
            <person name="Doyle S."/>
        </authorList>
    </citation>
    <scope>NUCLEOTIDE SEQUENCE [LARGE SCALE GENOMIC DNA]</scope>
    <source>
        <strain evidence="3 5">NCTC13560</strain>
    </source>
</reference>
<keyword evidence="1" id="KW-0732">Signal</keyword>
<evidence type="ECO:0000313" key="4">
    <source>
        <dbReference type="Proteomes" id="UP000185725"/>
    </source>
</evidence>
<evidence type="ECO:0008006" key="6">
    <source>
        <dbReference type="Google" id="ProtNLM"/>
    </source>
</evidence>
<evidence type="ECO:0000313" key="5">
    <source>
        <dbReference type="Proteomes" id="UP000255231"/>
    </source>
</evidence>
<gene>
    <name evidence="3" type="ORF">NCTC13560_01907</name>
    <name evidence="2" type="ORF">SAMN05421682_111105</name>
</gene>
<keyword evidence="4" id="KW-1185">Reference proteome</keyword>